<dbReference type="InterPro" id="IPR025452">
    <property type="entry name" value="DUF4218"/>
</dbReference>
<proteinExistence type="predicted"/>
<sequence length="753" mass="84546">MLDETFRRVLIVSRHGIIMLWWLIFQMLYTDFADVAIFQGSQISSCSTNFTRPASFSFHPPFLNFSAPRNMSNLKRGWMYERLDGRGGEENVIDEMYYVNDFHGGTQPELGYDNPYRQMVLDVAGPNFDQGFFDSMEHLPVHLPYETKIAGPVQYRWMYPFERYLGTLKRMIGNKASVEGSICEAYLMTESTLLFSHYFEPHVMTRNHNVDRNDDGGITEDLEGNLSIFTHPGRLWGETRKRNLSLDEIKAAHTYILLNCEEVEPFVRFSLKFGVQLVILNYCDFFLFSSTVATDMARGRGRGSAGRVEKSLGRGNSAIPPKMPIVPIPTTVSPQQGGTSSNIGGLDRTNQVQILGPSSTPPVQMPNHNNIPTDVESSPITPNESNQIGEGASTQSSTIDEGESNNRGQRRTVITLTPTGLEPFSTCSTFIAKSFKNELDPNGINWKGVSQPVKDFYFGEFKEFYWDSSTNENAVKRQWEIKASLRYSDFISRIKKNGTNPGYVTDIVWENWMRLWQAPENVAKSETNKKNRRGGREAAIGTHTGGSISIGEHRKKLAIEKGRDPTPSELHLHVHTHDHDGKSFVDERARIVHERYEEILREKIESESDIDQRDAYYQAAGGEKKRRIYGLGTQAKSYYGPNLCISSQSDASSSIPPSVSQSAPMENMDEFVKKLIPTLTDHMIPILLERIQGVTSLPSHQSADTPIGDASSATPMVPNKWERMESIAVGDGAGAGRLRVSGFVEVREGGKKM</sequence>
<keyword evidence="4" id="KW-1185">Reference proteome</keyword>
<dbReference type="InterPro" id="IPR004252">
    <property type="entry name" value="Probable_transposase_24"/>
</dbReference>
<gene>
    <name evidence="3" type="ORF">MTR67_051103</name>
</gene>
<evidence type="ECO:0000256" key="1">
    <source>
        <dbReference type="SAM" id="MobiDB-lite"/>
    </source>
</evidence>
<feature type="compositionally biased region" description="Polar residues" evidence="1">
    <location>
        <begin position="365"/>
        <end position="399"/>
    </location>
</feature>
<feature type="region of interest" description="Disordered" evidence="1">
    <location>
        <begin position="298"/>
        <end position="409"/>
    </location>
</feature>
<name>A0AAF0V6P1_SOLVR</name>
<evidence type="ECO:0000259" key="2">
    <source>
        <dbReference type="Pfam" id="PF13960"/>
    </source>
</evidence>
<feature type="region of interest" description="Disordered" evidence="1">
    <location>
        <begin position="523"/>
        <end position="546"/>
    </location>
</feature>
<feature type="non-terminal residue" evidence="3">
    <location>
        <position position="753"/>
    </location>
</feature>
<protein>
    <recommendedName>
        <fullName evidence="2">DUF4218 domain-containing protein</fullName>
    </recommendedName>
</protein>
<dbReference type="Pfam" id="PF03004">
    <property type="entry name" value="Transposase_24"/>
    <property type="match status" value="1"/>
</dbReference>
<organism evidence="3 4">
    <name type="scientific">Solanum verrucosum</name>
    <dbReference type="NCBI Taxonomy" id="315347"/>
    <lineage>
        <taxon>Eukaryota</taxon>
        <taxon>Viridiplantae</taxon>
        <taxon>Streptophyta</taxon>
        <taxon>Embryophyta</taxon>
        <taxon>Tracheophyta</taxon>
        <taxon>Spermatophyta</taxon>
        <taxon>Magnoliopsida</taxon>
        <taxon>eudicotyledons</taxon>
        <taxon>Gunneridae</taxon>
        <taxon>Pentapetalae</taxon>
        <taxon>asterids</taxon>
        <taxon>lamiids</taxon>
        <taxon>Solanales</taxon>
        <taxon>Solanaceae</taxon>
        <taxon>Solanoideae</taxon>
        <taxon>Solaneae</taxon>
        <taxon>Solanum</taxon>
    </lineage>
</organism>
<feature type="compositionally biased region" description="Polar residues" evidence="1">
    <location>
        <begin position="330"/>
        <end position="358"/>
    </location>
</feature>
<dbReference type="AlphaFoldDB" id="A0AAF0V6P1"/>
<dbReference type="EMBL" id="CP133623">
    <property type="protein sequence ID" value="WMV57718.1"/>
    <property type="molecule type" value="Genomic_DNA"/>
</dbReference>
<reference evidence="3" key="1">
    <citation type="submission" date="2023-08" db="EMBL/GenBank/DDBJ databases">
        <title>A de novo genome assembly of Solanum verrucosum Schlechtendal, a Mexican diploid species geographically isolated from the other diploid A-genome species in potato relatives.</title>
        <authorList>
            <person name="Hosaka K."/>
        </authorList>
    </citation>
    <scope>NUCLEOTIDE SEQUENCE</scope>
    <source>
        <tissue evidence="3">Young leaves</tissue>
    </source>
</reference>
<dbReference type="PANTHER" id="PTHR48258:SF4">
    <property type="entry name" value="DUF4216 DOMAIN-CONTAINING PROTEIN"/>
    <property type="match status" value="1"/>
</dbReference>
<accession>A0AAF0V6P1</accession>
<dbReference type="Pfam" id="PF13960">
    <property type="entry name" value="DUF4218"/>
    <property type="match status" value="1"/>
</dbReference>
<feature type="domain" description="DUF4218" evidence="2">
    <location>
        <begin position="128"/>
        <end position="213"/>
    </location>
</feature>
<dbReference type="Proteomes" id="UP001234989">
    <property type="component" value="Chromosome 12"/>
</dbReference>
<evidence type="ECO:0000313" key="3">
    <source>
        <dbReference type="EMBL" id="WMV57718.1"/>
    </source>
</evidence>
<evidence type="ECO:0000313" key="4">
    <source>
        <dbReference type="Proteomes" id="UP001234989"/>
    </source>
</evidence>
<dbReference type="PANTHER" id="PTHR48258">
    <property type="entry name" value="DUF4218 DOMAIN-CONTAINING PROTEIN-RELATED"/>
    <property type="match status" value="1"/>
</dbReference>